<keyword evidence="2" id="KW-0813">Transport</keyword>
<sequence>MEDVSLSAKQQLPTAEYAVEVAHLHKEFGSFQAVTDLNFRIAKGEIFGLLGPNGSGKTTTLNMISGLSAPTSGEVKVFGLNPRKQSNSVRRLLGVVPQETALYEELTAERNLAFHAELFGYRRRQKGERIQAMLELAQLQDRAKSRVKTFSGGMKRRLSIGRALLHDPWLVYLDEPTLGVDVQSRNVIWDYILKMKQEGKSVLLTTNYLEEANALCDRIGIIDKGHLIAEGTPAALKAQFGSSVLDLEITGTALEDVRELLLGVAGVQSIEIIENRVAVSLASLNEGDAGTLLPVILRKVTDSGGVIRHMALREPSLDEVFLSLTGKGVRD</sequence>
<dbReference type="STRING" id="471514.AN477_10165"/>
<comment type="similarity">
    <text evidence="5">Belongs to the ABC transporter superfamily. Drug exporter-1 (DrugE1) (TC 3.A.1.105) family.</text>
</comment>
<evidence type="ECO:0000259" key="6">
    <source>
        <dbReference type="PROSITE" id="PS50893"/>
    </source>
</evidence>
<dbReference type="GO" id="GO:0005886">
    <property type="term" value="C:plasma membrane"/>
    <property type="evidence" value="ECO:0007669"/>
    <property type="project" value="UniProtKB-SubCell"/>
</dbReference>
<dbReference type="GO" id="GO:0016887">
    <property type="term" value="F:ATP hydrolysis activity"/>
    <property type="evidence" value="ECO:0007669"/>
    <property type="project" value="InterPro"/>
</dbReference>
<dbReference type="AlphaFoldDB" id="A0A0P9CDC1"/>
<keyword evidence="8" id="KW-1185">Reference proteome</keyword>
<evidence type="ECO:0000256" key="5">
    <source>
        <dbReference type="ARBA" id="ARBA00049985"/>
    </source>
</evidence>
<evidence type="ECO:0000256" key="1">
    <source>
        <dbReference type="ARBA" id="ARBA00004413"/>
    </source>
</evidence>
<dbReference type="Proteomes" id="UP000050482">
    <property type="component" value="Unassembled WGS sequence"/>
</dbReference>
<dbReference type="PATRIC" id="fig|471514.4.peg.5080"/>
<dbReference type="GO" id="GO:1900753">
    <property type="term" value="P:doxorubicin transport"/>
    <property type="evidence" value="ECO:0007669"/>
    <property type="project" value="InterPro"/>
</dbReference>
<keyword evidence="3" id="KW-0547">Nucleotide-binding</keyword>
<dbReference type="PANTHER" id="PTHR43582:SF2">
    <property type="entry name" value="LINEARMYCIN RESISTANCE ATP-BINDING PROTEIN LNRL"/>
    <property type="match status" value="1"/>
</dbReference>
<organism evidence="7 8">
    <name type="scientific">Alicyclobacillus ferrooxydans</name>
    <dbReference type="NCBI Taxonomy" id="471514"/>
    <lineage>
        <taxon>Bacteria</taxon>
        <taxon>Bacillati</taxon>
        <taxon>Bacillota</taxon>
        <taxon>Bacilli</taxon>
        <taxon>Bacillales</taxon>
        <taxon>Alicyclobacillaceae</taxon>
        <taxon>Alicyclobacillus</taxon>
    </lineage>
</organism>
<feature type="domain" description="ABC transporter" evidence="6">
    <location>
        <begin position="19"/>
        <end position="249"/>
    </location>
</feature>
<dbReference type="PANTHER" id="PTHR43582">
    <property type="entry name" value="LINEARMYCIN RESISTANCE ATP-BINDING PROTEIN LNRL"/>
    <property type="match status" value="1"/>
</dbReference>
<dbReference type="GO" id="GO:0043215">
    <property type="term" value="P:daunorubicin transport"/>
    <property type="evidence" value="ECO:0007669"/>
    <property type="project" value="InterPro"/>
</dbReference>
<dbReference type="NCBIfam" id="TIGR01188">
    <property type="entry name" value="drrA"/>
    <property type="match status" value="1"/>
</dbReference>
<keyword evidence="4" id="KW-0067">ATP-binding</keyword>
<dbReference type="InterPro" id="IPR017871">
    <property type="entry name" value="ABC_transporter-like_CS"/>
</dbReference>
<evidence type="ECO:0000313" key="8">
    <source>
        <dbReference type="Proteomes" id="UP000050482"/>
    </source>
</evidence>
<dbReference type="OrthoDB" id="2290519at2"/>
<evidence type="ECO:0000313" key="7">
    <source>
        <dbReference type="EMBL" id="KPV43750.1"/>
    </source>
</evidence>
<comment type="subcellular location">
    <subcellularLocation>
        <location evidence="1">Cell membrane</location>
        <topology evidence="1">Peripheral membrane protein</topology>
        <orientation evidence="1">Cytoplasmic side</orientation>
    </subcellularLocation>
</comment>
<dbReference type="InterPro" id="IPR003593">
    <property type="entry name" value="AAA+_ATPase"/>
</dbReference>
<dbReference type="InterPro" id="IPR003439">
    <property type="entry name" value="ABC_transporter-like_ATP-bd"/>
</dbReference>
<dbReference type="InterPro" id="IPR027417">
    <property type="entry name" value="P-loop_NTPase"/>
</dbReference>
<accession>A0A0P9CDC1</accession>
<evidence type="ECO:0000256" key="2">
    <source>
        <dbReference type="ARBA" id="ARBA00022448"/>
    </source>
</evidence>
<proteinExistence type="inferred from homology"/>
<dbReference type="GO" id="GO:0005524">
    <property type="term" value="F:ATP binding"/>
    <property type="evidence" value="ECO:0007669"/>
    <property type="project" value="UniProtKB-KW"/>
</dbReference>
<comment type="caution">
    <text evidence="7">The sequence shown here is derived from an EMBL/GenBank/DDBJ whole genome shotgun (WGS) entry which is preliminary data.</text>
</comment>
<dbReference type="RefSeq" id="WP_054969049.1">
    <property type="nucleotide sequence ID" value="NZ_LJCO01000045.1"/>
</dbReference>
<protein>
    <recommendedName>
        <fullName evidence="6">ABC transporter domain-containing protein</fullName>
    </recommendedName>
</protein>
<dbReference type="SMART" id="SM00382">
    <property type="entry name" value="AAA"/>
    <property type="match status" value="1"/>
</dbReference>
<dbReference type="Gene3D" id="3.40.50.300">
    <property type="entry name" value="P-loop containing nucleotide triphosphate hydrolases"/>
    <property type="match status" value="1"/>
</dbReference>
<reference evidence="7 8" key="1">
    <citation type="submission" date="2015-09" db="EMBL/GenBank/DDBJ databases">
        <title>Draft genome sequence of Alicyclobacillus ferrooxydans DSM 22381.</title>
        <authorList>
            <person name="Hemp J."/>
        </authorList>
    </citation>
    <scope>NUCLEOTIDE SEQUENCE [LARGE SCALE GENOMIC DNA]</scope>
    <source>
        <strain evidence="7 8">TC-34</strain>
    </source>
</reference>
<dbReference type="PROSITE" id="PS50893">
    <property type="entry name" value="ABC_TRANSPORTER_2"/>
    <property type="match status" value="1"/>
</dbReference>
<dbReference type="EMBL" id="LJCO01000045">
    <property type="protein sequence ID" value="KPV43750.1"/>
    <property type="molecule type" value="Genomic_DNA"/>
</dbReference>
<gene>
    <name evidence="7" type="ORF">AN477_10165</name>
</gene>
<evidence type="ECO:0000256" key="4">
    <source>
        <dbReference type="ARBA" id="ARBA00022840"/>
    </source>
</evidence>
<evidence type="ECO:0000256" key="3">
    <source>
        <dbReference type="ARBA" id="ARBA00022741"/>
    </source>
</evidence>
<dbReference type="InterPro" id="IPR025302">
    <property type="entry name" value="DrrA1/2-like_C"/>
</dbReference>
<dbReference type="InterPro" id="IPR005894">
    <property type="entry name" value="DrrA"/>
</dbReference>
<dbReference type="Pfam" id="PF13732">
    <property type="entry name" value="DrrA1-3_C"/>
    <property type="match status" value="1"/>
</dbReference>
<dbReference type="SUPFAM" id="SSF52540">
    <property type="entry name" value="P-loop containing nucleoside triphosphate hydrolases"/>
    <property type="match status" value="1"/>
</dbReference>
<name>A0A0P9CDC1_9BACL</name>
<dbReference type="Pfam" id="PF00005">
    <property type="entry name" value="ABC_tran"/>
    <property type="match status" value="1"/>
</dbReference>
<dbReference type="PROSITE" id="PS00211">
    <property type="entry name" value="ABC_TRANSPORTER_1"/>
    <property type="match status" value="1"/>
</dbReference>